<feature type="compositionally biased region" description="Low complexity" evidence="1">
    <location>
        <begin position="193"/>
        <end position="211"/>
    </location>
</feature>
<sequence length="233" mass="24956">MRTRDRQASADRRTLAFQLSGTAVAAVLWGMTVGALAVSSGRRTAALTGAGLFLILAVTVMSVVWYRERRRARVAGLATSRYLRLAQRLRRGGVIPSDPAERQAAAEILARRGRALEQWGSGNRRIAYGTGVVQLLAAAMQIWDHTYGAGVLLLFAAACSFSSPSVSRRQQRRNEATYRALRRRGGPEGESGADGARPAGPAPGDDPGRSACRPATRTAYTSPEPGAHPTEEN</sequence>
<dbReference type="EMBL" id="QOIM01000042">
    <property type="protein sequence ID" value="RCG14626.1"/>
    <property type="molecule type" value="Genomic_DNA"/>
</dbReference>
<gene>
    <name evidence="3" type="ORF">DQ392_26235</name>
</gene>
<dbReference type="AlphaFoldDB" id="A0A367E995"/>
<keyword evidence="2" id="KW-1133">Transmembrane helix</keyword>
<keyword evidence="2" id="KW-0472">Membrane</keyword>
<protein>
    <submittedName>
        <fullName evidence="3">Uncharacterized protein</fullName>
    </submittedName>
</protein>
<feature type="transmembrane region" description="Helical" evidence="2">
    <location>
        <begin position="126"/>
        <end position="143"/>
    </location>
</feature>
<name>A0A367E995_9ACTN</name>
<feature type="transmembrane region" description="Helical" evidence="2">
    <location>
        <begin position="45"/>
        <end position="66"/>
    </location>
</feature>
<evidence type="ECO:0000256" key="2">
    <source>
        <dbReference type="SAM" id="Phobius"/>
    </source>
</evidence>
<organism evidence="3 4">
    <name type="scientific">Streptomyces reniochalinae</name>
    <dbReference type="NCBI Taxonomy" id="2250578"/>
    <lineage>
        <taxon>Bacteria</taxon>
        <taxon>Bacillati</taxon>
        <taxon>Actinomycetota</taxon>
        <taxon>Actinomycetes</taxon>
        <taxon>Kitasatosporales</taxon>
        <taxon>Streptomycetaceae</taxon>
        <taxon>Streptomyces</taxon>
    </lineage>
</organism>
<reference evidence="3 4" key="1">
    <citation type="submission" date="2018-06" db="EMBL/GenBank/DDBJ databases">
        <title>Streptomyces reniochalinae sp. nov. and Streptomyces diacarnus sp. nov. from marine sponges.</title>
        <authorList>
            <person name="Li L."/>
        </authorList>
    </citation>
    <scope>NUCLEOTIDE SEQUENCE [LARGE SCALE GENOMIC DNA]</scope>
    <source>
        <strain evidence="3 4">LHW50302</strain>
    </source>
</reference>
<feature type="transmembrane region" description="Helical" evidence="2">
    <location>
        <begin position="21"/>
        <end position="39"/>
    </location>
</feature>
<feature type="region of interest" description="Disordered" evidence="1">
    <location>
        <begin position="165"/>
        <end position="233"/>
    </location>
</feature>
<evidence type="ECO:0000313" key="3">
    <source>
        <dbReference type="EMBL" id="RCG14626.1"/>
    </source>
</evidence>
<dbReference type="Proteomes" id="UP000253507">
    <property type="component" value="Unassembled WGS sequence"/>
</dbReference>
<dbReference type="RefSeq" id="WP_114018192.1">
    <property type="nucleotide sequence ID" value="NZ_QOIM01000042.1"/>
</dbReference>
<comment type="caution">
    <text evidence="3">The sequence shown here is derived from an EMBL/GenBank/DDBJ whole genome shotgun (WGS) entry which is preliminary data.</text>
</comment>
<evidence type="ECO:0000256" key="1">
    <source>
        <dbReference type="SAM" id="MobiDB-lite"/>
    </source>
</evidence>
<evidence type="ECO:0000313" key="4">
    <source>
        <dbReference type="Proteomes" id="UP000253507"/>
    </source>
</evidence>
<keyword evidence="2" id="KW-0812">Transmembrane</keyword>
<feature type="transmembrane region" description="Helical" evidence="2">
    <location>
        <begin position="149"/>
        <end position="166"/>
    </location>
</feature>
<keyword evidence="4" id="KW-1185">Reference proteome</keyword>
<proteinExistence type="predicted"/>
<accession>A0A367E995</accession>